<dbReference type="GO" id="GO:0005524">
    <property type="term" value="F:ATP binding"/>
    <property type="evidence" value="ECO:0007669"/>
    <property type="project" value="UniProtKB-KW"/>
</dbReference>
<dbReference type="AlphaFoldDB" id="A0A8H4VUX7"/>
<organism evidence="8 9">
    <name type="scientific">Agrocybe pediades</name>
    <dbReference type="NCBI Taxonomy" id="84607"/>
    <lineage>
        <taxon>Eukaryota</taxon>
        <taxon>Fungi</taxon>
        <taxon>Dikarya</taxon>
        <taxon>Basidiomycota</taxon>
        <taxon>Agaricomycotina</taxon>
        <taxon>Agaricomycetes</taxon>
        <taxon>Agaricomycetidae</taxon>
        <taxon>Agaricales</taxon>
        <taxon>Agaricineae</taxon>
        <taxon>Strophariaceae</taxon>
        <taxon>Agrocybe</taxon>
    </lineage>
</organism>
<dbReference type="Gene3D" id="1.10.510.10">
    <property type="entry name" value="Transferase(Phosphotransferase) domain 1"/>
    <property type="match status" value="1"/>
</dbReference>
<evidence type="ECO:0000256" key="6">
    <source>
        <dbReference type="SAM" id="MobiDB-lite"/>
    </source>
</evidence>
<feature type="region of interest" description="Disordered" evidence="6">
    <location>
        <begin position="436"/>
        <end position="474"/>
    </location>
</feature>
<evidence type="ECO:0000256" key="4">
    <source>
        <dbReference type="ARBA" id="ARBA00022777"/>
    </source>
</evidence>
<dbReference type="SUPFAM" id="SSF56112">
    <property type="entry name" value="Protein kinase-like (PK-like)"/>
    <property type="match status" value="1"/>
</dbReference>
<keyword evidence="2" id="KW-0808">Transferase</keyword>
<gene>
    <name evidence="8" type="ORF">D9613_001462</name>
</gene>
<keyword evidence="5" id="KW-0067">ATP-binding</keyword>
<dbReference type="Proteomes" id="UP000521872">
    <property type="component" value="Unassembled WGS sequence"/>
</dbReference>
<dbReference type="SMART" id="SM00220">
    <property type="entry name" value="S_TKc"/>
    <property type="match status" value="1"/>
</dbReference>
<feature type="compositionally biased region" description="Polar residues" evidence="6">
    <location>
        <begin position="704"/>
        <end position="715"/>
    </location>
</feature>
<proteinExistence type="predicted"/>
<feature type="region of interest" description="Disordered" evidence="6">
    <location>
        <begin position="934"/>
        <end position="975"/>
    </location>
</feature>
<accession>A0A8H4VUX7</accession>
<keyword evidence="4" id="KW-0418">Kinase</keyword>
<evidence type="ECO:0000313" key="9">
    <source>
        <dbReference type="Proteomes" id="UP000521872"/>
    </source>
</evidence>
<name>A0A8H4VUX7_9AGAR</name>
<feature type="region of interest" description="Disordered" evidence="6">
    <location>
        <begin position="686"/>
        <end position="725"/>
    </location>
</feature>
<sequence length="993" mass="109053">MTAMSSPECEAQILRTPEWPITPTNFFPIDVPTSPRLEVGEIDSVPFSQNFDDLFGGLGLHVSSADQARKDIDPDMSYDIENFSNLKEIDPEWSHDEIDEIILISPKHQDRSVGLAPIPDITGESSVLQESTQAKVVLSDFEIDDLSSPSEVKTCTKRDTGAKYIIRRQHVRKDWSKMEQRVLEALRDISPPFISCMRWVFKTGEHIYHVLEYHGGAMLSDLIDRYGPLPCHRVTFYAAELACGISSLHDAGIVHNALQPSNIAIETNGHIKITNFSHAFFLTGQRSKPTNTDPRRHPVMSQYRAPEVYLRWKIDSAVDCWSFGMIMYYLLFTSQPYGPRGKEWEDGWLADKIVNCAVGVDGLRLVHPMVRDIMAKCMERNPAVRWNIEQIKGHDYFAGINWEQVASKGLDVPLNAPGVPNLGQKTFSDHHRRHVSLNSSPIEVDHRPKVDRSPSMLRRSHSVRGSRPERPLPKIPVLPELFPSGNDLVIVDVIQEEEEPVSAAASLRSPDFHEPQMEECEEEIQEVEREKETDPVEKMTRIWAEIDKEQQGSRTTFASLEFGKAKGMFKAPKLRKYRSAMSAHRLFSSMSTSSFHIPGSKLLTRRKARMTTTTSAATLKLAKHAEPIEDLPLGLHQIGSGIGFTYNVPAAAPSKATLCSFTPACHPLFPKALGFPAALNRGLGLGQASRKTGMPGDGVDEKQTQSQAQTESTVQAGPGASSDPFAGATRAVIEHLPPMERELGLRPRTLREVGNATFIRDMYACPSWILCPPENIPSPMALVNSSSATSCASPFSSGYAGIGAGYSNSYGRGSSEPVTPATLFDSCVDAGPMRKDSRNHAYDTLPKSTSADAEFEDAEAGAPGEVTISINPKSLDIDIDLDLDFEKWASMPDATLRLVVPPSSTPRAGRAAAAAVGVRKGDYWRVAQPLERPGSTTVLRDDGEGDVQQRRSYSYGSFGSGSYGDTSGDLEHTVGGRTVDATGAVHGSRCGGA</sequence>
<dbReference type="Pfam" id="PF00069">
    <property type="entry name" value="Pkinase"/>
    <property type="match status" value="1"/>
</dbReference>
<evidence type="ECO:0000256" key="2">
    <source>
        <dbReference type="ARBA" id="ARBA00022679"/>
    </source>
</evidence>
<feature type="domain" description="Protein kinase" evidence="7">
    <location>
        <begin position="138"/>
        <end position="397"/>
    </location>
</feature>
<dbReference type="PANTHER" id="PTHR24351">
    <property type="entry name" value="RIBOSOMAL PROTEIN S6 KINASE"/>
    <property type="match status" value="1"/>
</dbReference>
<dbReference type="PROSITE" id="PS50011">
    <property type="entry name" value="PROTEIN_KINASE_DOM"/>
    <property type="match status" value="1"/>
</dbReference>
<keyword evidence="1" id="KW-0723">Serine/threonine-protein kinase</keyword>
<comment type="caution">
    <text evidence="8">The sequence shown here is derived from an EMBL/GenBank/DDBJ whole genome shotgun (WGS) entry which is preliminary data.</text>
</comment>
<evidence type="ECO:0000313" key="8">
    <source>
        <dbReference type="EMBL" id="KAF4623488.1"/>
    </source>
</evidence>
<feature type="compositionally biased region" description="Basic and acidic residues" evidence="6">
    <location>
        <begin position="443"/>
        <end position="452"/>
    </location>
</feature>
<dbReference type="Gene3D" id="3.30.200.20">
    <property type="entry name" value="Phosphorylase Kinase, domain 1"/>
    <property type="match status" value="1"/>
</dbReference>
<protein>
    <recommendedName>
        <fullName evidence="7">Protein kinase domain-containing protein</fullName>
    </recommendedName>
</protein>
<dbReference type="InterPro" id="IPR000719">
    <property type="entry name" value="Prot_kinase_dom"/>
</dbReference>
<evidence type="ECO:0000259" key="7">
    <source>
        <dbReference type="PROSITE" id="PS50011"/>
    </source>
</evidence>
<keyword evidence="3" id="KW-0547">Nucleotide-binding</keyword>
<evidence type="ECO:0000256" key="5">
    <source>
        <dbReference type="ARBA" id="ARBA00022840"/>
    </source>
</evidence>
<keyword evidence="9" id="KW-1185">Reference proteome</keyword>
<dbReference type="GO" id="GO:0004674">
    <property type="term" value="F:protein serine/threonine kinase activity"/>
    <property type="evidence" value="ECO:0007669"/>
    <property type="project" value="UniProtKB-KW"/>
</dbReference>
<dbReference type="EMBL" id="JAACJL010000001">
    <property type="protein sequence ID" value="KAF4623488.1"/>
    <property type="molecule type" value="Genomic_DNA"/>
</dbReference>
<evidence type="ECO:0000256" key="3">
    <source>
        <dbReference type="ARBA" id="ARBA00022741"/>
    </source>
</evidence>
<reference evidence="8 9" key="1">
    <citation type="submission" date="2019-12" db="EMBL/GenBank/DDBJ databases">
        <authorList>
            <person name="Floudas D."/>
            <person name="Bentzer J."/>
            <person name="Ahren D."/>
            <person name="Johansson T."/>
            <person name="Persson P."/>
            <person name="Tunlid A."/>
        </authorList>
    </citation>
    <scope>NUCLEOTIDE SEQUENCE [LARGE SCALE GENOMIC DNA]</scope>
    <source>
        <strain evidence="8 9">CBS 102.39</strain>
    </source>
</reference>
<evidence type="ECO:0000256" key="1">
    <source>
        <dbReference type="ARBA" id="ARBA00022527"/>
    </source>
</evidence>
<dbReference type="InterPro" id="IPR011009">
    <property type="entry name" value="Kinase-like_dom_sf"/>
</dbReference>